<gene>
    <name evidence="1" type="ORF">BD31_I1837</name>
</gene>
<comment type="caution">
    <text evidence="1">The sequence shown here is derived from an EMBL/GenBank/DDBJ whole genome shotgun (WGS) entry which is preliminary data.</text>
</comment>
<evidence type="ECO:0000313" key="2">
    <source>
        <dbReference type="Proteomes" id="UP000003423"/>
    </source>
</evidence>
<dbReference type="Proteomes" id="UP000003423">
    <property type="component" value="Unassembled WGS sequence"/>
</dbReference>
<protein>
    <submittedName>
        <fullName evidence="1">Uncharacterized protein</fullName>
    </submittedName>
</protein>
<dbReference type="AlphaFoldDB" id="I3D262"/>
<keyword evidence="2" id="KW-1185">Reference proteome</keyword>
<name>I3D262_9ARCH</name>
<evidence type="ECO:0000313" key="1">
    <source>
        <dbReference type="EMBL" id="EIJ65805.1"/>
    </source>
</evidence>
<accession>I3D262</accession>
<proteinExistence type="predicted"/>
<dbReference type="EMBL" id="AEXL02000094">
    <property type="protein sequence ID" value="EIJ65805.1"/>
    <property type="molecule type" value="Genomic_DNA"/>
</dbReference>
<feature type="non-terminal residue" evidence="1">
    <location>
        <position position="30"/>
    </location>
</feature>
<organism evidence="1 2">
    <name type="scientific">Candidatus Nitrosopumilus salarius BD31</name>
    <dbReference type="NCBI Taxonomy" id="859350"/>
    <lineage>
        <taxon>Archaea</taxon>
        <taxon>Nitrososphaerota</taxon>
        <taxon>Nitrososphaeria</taxon>
        <taxon>Nitrosopumilales</taxon>
        <taxon>Nitrosopumilaceae</taxon>
        <taxon>Nitrosopumilus</taxon>
    </lineage>
</organism>
<reference evidence="1 2" key="1">
    <citation type="journal article" date="2012" name="J. Bacteriol.">
        <title>Genome sequence of "Candidatus Nitrosopumilus salaria" BD31, an ammonia-oxidizing archaeon from the San Francisco Bay estuary.</title>
        <authorList>
            <person name="Mosier A.C."/>
            <person name="Allen E.E."/>
            <person name="Kim M."/>
            <person name="Ferriera S."/>
            <person name="Francis C.A."/>
        </authorList>
    </citation>
    <scope>NUCLEOTIDE SEQUENCE [LARGE SCALE GENOMIC DNA]</scope>
    <source>
        <strain evidence="1 2">BD31</strain>
    </source>
</reference>
<sequence length="30" mass="3438">MGIWNISFFKMLTSIVKETRIASPRVSVIL</sequence>